<name>A0ABT8AG10_9PROT</name>
<evidence type="ECO:0000313" key="2">
    <source>
        <dbReference type="Proteomes" id="UP001529369"/>
    </source>
</evidence>
<dbReference type="Proteomes" id="UP001529369">
    <property type="component" value="Unassembled WGS sequence"/>
</dbReference>
<keyword evidence="2" id="KW-1185">Reference proteome</keyword>
<dbReference type="RefSeq" id="WP_290320774.1">
    <property type="nucleotide sequence ID" value="NZ_JAUFPN010000299.1"/>
</dbReference>
<proteinExistence type="predicted"/>
<gene>
    <name evidence="1" type="ORF">QWZ14_30185</name>
</gene>
<evidence type="ECO:0000313" key="1">
    <source>
        <dbReference type="EMBL" id="MDN3568665.1"/>
    </source>
</evidence>
<protein>
    <submittedName>
        <fullName evidence="1">Uncharacterized protein</fullName>
    </submittedName>
</protein>
<organism evidence="1 2">
    <name type="scientific">Paeniroseomonas aquatica</name>
    <dbReference type="NCBI Taxonomy" id="373043"/>
    <lineage>
        <taxon>Bacteria</taxon>
        <taxon>Pseudomonadati</taxon>
        <taxon>Pseudomonadota</taxon>
        <taxon>Alphaproteobacteria</taxon>
        <taxon>Acetobacterales</taxon>
        <taxon>Acetobacteraceae</taxon>
        <taxon>Paeniroseomonas</taxon>
    </lineage>
</organism>
<reference evidence="2" key="1">
    <citation type="journal article" date="2019" name="Int. J. Syst. Evol. Microbiol.">
        <title>The Global Catalogue of Microorganisms (GCM) 10K type strain sequencing project: providing services to taxonomists for standard genome sequencing and annotation.</title>
        <authorList>
            <consortium name="The Broad Institute Genomics Platform"/>
            <consortium name="The Broad Institute Genome Sequencing Center for Infectious Disease"/>
            <person name="Wu L."/>
            <person name="Ma J."/>
        </authorList>
    </citation>
    <scope>NUCLEOTIDE SEQUENCE [LARGE SCALE GENOMIC DNA]</scope>
    <source>
        <strain evidence="2">CECT 7131</strain>
    </source>
</reference>
<accession>A0ABT8AG10</accession>
<sequence>MVGAFGPGRIGGFDHLPEATKLKELARTRSTVRELLATPRSEFPSVSVVYGGREVSEVAVDRAWTMARMRLRQHGGDVLEELARQLAVALADEATRRKRLEPMATLTSDGARKVGELQKAGLPHDRPLIAPLVLVPVRNSDA</sequence>
<dbReference type="EMBL" id="JAUFPN010000299">
    <property type="protein sequence ID" value="MDN3568665.1"/>
    <property type="molecule type" value="Genomic_DNA"/>
</dbReference>
<comment type="caution">
    <text evidence="1">The sequence shown here is derived from an EMBL/GenBank/DDBJ whole genome shotgun (WGS) entry which is preliminary data.</text>
</comment>